<proteinExistence type="predicted"/>
<comment type="caution">
    <text evidence="1">The sequence shown here is derived from an EMBL/GenBank/DDBJ whole genome shotgun (WGS) entry which is preliminary data.</text>
</comment>
<gene>
    <name evidence="1" type="primary">A08g502140.1_BraROA</name>
    <name evidence="1" type="ORF">IGI04_029896</name>
</gene>
<evidence type="ECO:0000313" key="2">
    <source>
        <dbReference type="Proteomes" id="UP000823674"/>
    </source>
</evidence>
<sequence length="248" mass="27681">MANTRVFFSDLKSGGKCSSVVEARLLRYWEARNVKRGGDLMWIDMLMIDVNHATIMQATIYANCLPRFRPKLAAGKIPFQRTYAAQGTHANPRFCLCPPSEHLYKEGSMCSVSGFDVTGETTTSSSLILQRRLFVYTMSGLFFASTLRLLPKLGGPVGSNTATASMYRVSINMSSPLQSTEFLCDGKFMGIQTENTSCSNCSKKLQQCFRPSHALHVMIQSLWGSSFQVTNIYIQFIQSNLLLSYTKL</sequence>
<dbReference type="Proteomes" id="UP000823674">
    <property type="component" value="Chromosome A08"/>
</dbReference>
<evidence type="ECO:0000313" key="1">
    <source>
        <dbReference type="EMBL" id="KAG5388355.1"/>
    </source>
</evidence>
<reference evidence="1 2" key="1">
    <citation type="submission" date="2021-03" db="EMBL/GenBank/DDBJ databases">
        <authorList>
            <person name="King G.J."/>
            <person name="Bancroft I."/>
            <person name="Baten A."/>
            <person name="Bloomfield J."/>
            <person name="Borpatragohain P."/>
            <person name="He Z."/>
            <person name="Irish N."/>
            <person name="Irwin J."/>
            <person name="Liu K."/>
            <person name="Mauleon R.P."/>
            <person name="Moore J."/>
            <person name="Morris R."/>
            <person name="Ostergaard L."/>
            <person name="Wang B."/>
            <person name="Wells R."/>
        </authorList>
    </citation>
    <scope>NUCLEOTIDE SEQUENCE [LARGE SCALE GENOMIC DNA]</scope>
    <source>
        <strain evidence="1">R-o-18</strain>
        <tissue evidence="1">Leaf</tissue>
    </source>
</reference>
<accession>A0ABQ7LQS0</accession>
<protein>
    <submittedName>
        <fullName evidence="1">Uncharacterized protein</fullName>
    </submittedName>
</protein>
<keyword evidence="2" id="KW-1185">Reference proteome</keyword>
<dbReference type="EMBL" id="JADBGQ010000007">
    <property type="protein sequence ID" value="KAG5388355.1"/>
    <property type="molecule type" value="Genomic_DNA"/>
</dbReference>
<name>A0ABQ7LQS0_BRACM</name>
<organism evidence="1 2">
    <name type="scientific">Brassica rapa subsp. trilocularis</name>
    <dbReference type="NCBI Taxonomy" id="1813537"/>
    <lineage>
        <taxon>Eukaryota</taxon>
        <taxon>Viridiplantae</taxon>
        <taxon>Streptophyta</taxon>
        <taxon>Embryophyta</taxon>
        <taxon>Tracheophyta</taxon>
        <taxon>Spermatophyta</taxon>
        <taxon>Magnoliopsida</taxon>
        <taxon>eudicotyledons</taxon>
        <taxon>Gunneridae</taxon>
        <taxon>Pentapetalae</taxon>
        <taxon>rosids</taxon>
        <taxon>malvids</taxon>
        <taxon>Brassicales</taxon>
        <taxon>Brassicaceae</taxon>
        <taxon>Brassiceae</taxon>
        <taxon>Brassica</taxon>
    </lineage>
</organism>